<dbReference type="EMBL" id="DS990445">
    <property type="protein sequence ID" value="EEQ64124.1"/>
    <property type="molecule type" value="Genomic_DNA"/>
</dbReference>
<evidence type="ECO:0000313" key="1">
    <source>
        <dbReference type="EMBL" id="EEQ64124.1"/>
    </source>
</evidence>
<name>C5F1H2_9HELI</name>
<keyword evidence="2" id="KW-1185">Reference proteome</keyword>
<dbReference type="HOGENOM" id="CLU_3234465_0_0_7"/>
<proteinExistence type="predicted"/>
<sequence length="43" mass="5368">MVYFSIERFKKGLKPNQHLTMQEIDFSIERFKKGLKPWHFKHF</sequence>
<protein>
    <submittedName>
        <fullName evidence="1">Uncharacterized protein</fullName>
    </submittedName>
</protein>
<dbReference type="Proteomes" id="UP000003953">
    <property type="component" value="Unassembled WGS sequence"/>
</dbReference>
<organism evidence="1 2">
    <name type="scientific">Helicobacter pullorum MIT 98-5489</name>
    <dbReference type="NCBI Taxonomy" id="537972"/>
    <lineage>
        <taxon>Bacteria</taxon>
        <taxon>Pseudomonadati</taxon>
        <taxon>Campylobacterota</taxon>
        <taxon>Epsilonproteobacteria</taxon>
        <taxon>Campylobacterales</taxon>
        <taxon>Helicobacteraceae</taxon>
        <taxon>Helicobacter</taxon>
    </lineage>
</organism>
<evidence type="ECO:0000313" key="2">
    <source>
        <dbReference type="Proteomes" id="UP000003953"/>
    </source>
</evidence>
<accession>C5F1H2</accession>
<dbReference type="AlphaFoldDB" id="C5F1H2"/>
<gene>
    <name evidence="1" type="ORF">HPMG_01581</name>
</gene>
<reference evidence="2" key="1">
    <citation type="journal article" date="2014" name="Genome Announc.">
        <title>Draft genome sequences of six enterohepatic helicobacter species isolated from humans and one from rhesus macaques.</title>
        <authorList>
            <person name="Shen Z."/>
            <person name="Sheh A."/>
            <person name="Young S.K."/>
            <person name="Abouelliel A."/>
            <person name="Ward D.V."/>
            <person name="Earl A.M."/>
            <person name="Fox J.G."/>
        </authorList>
    </citation>
    <scope>NUCLEOTIDE SEQUENCE [LARGE SCALE GENOMIC DNA]</scope>
    <source>
        <strain evidence="2">MIT 98-5489</strain>
    </source>
</reference>